<gene>
    <name evidence="2" type="ORF">B5F32_12660</name>
    <name evidence="3" type="ORF">FSA05_15715</name>
</gene>
<dbReference type="Pfam" id="PF20338">
    <property type="entry name" value="DUF6633"/>
    <property type="match status" value="1"/>
</dbReference>
<name>A0A1Y4IC47_PARDI</name>
<evidence type="ECO:0000256" key="1">
    <source>
        <dbReference type="SAM" id="MobiDB-lite"/>
    </source>
</evidence>
<organism evidence="2 4">
    <name type="scientific">Parabacteroides distasonis</name>
    <dbReference type="NCBI Taxonomy" id="823"/>
    <lineage>
        <taxon>Bacteria</taxon>
        <taxon>Pseudomonadati</taxon>
        <taxon>Bacteroidota</taxon>
        <taxon>Bacteroidia</taxon>
        <taxon>Bacteroidales</taxon>
        <taxon>Tannerellaceae</taxon>
        <taxon>Parabacteroides</taxon>
    </lineage>
</organism>
<sequence>MNIRPQMITERQAAEPSYSKWQPTPQALADMRKRYGDAQGFLSIFTPDLQIAAARHPERTYTGTAPTLATIAVGYGEPVAIVWICIQLENVNLFAGVKEKMPVSRQKELSALILTEYPFLKASEILLFFHRLKCGRYGRFYGSVDALTITTSLLQFMDERRKESVRYRQPDTAAPATTTPSSSGITYEEYLRLKKQKQQHHEHE</sequence>
<evidence type="ECO:0000313" key="2">
    <source>
        <dbReference type="EMBL" id="OUP17908.1"/>
    </source>
</evidence>
<feature type="compositionally biased region" description="Low complexity" evidence="1">
    <location>
        <begin position="170"/>
        <end position="183"/>
    </location>
</feature>
<evidence type="ECO:0000313" key="5">
    <source>
        <dbReference type="Proteomes" id="UP000315827"/>
    </source>
</evidence>
<dbReference type="AlphaFoldDB" id="A0A1Y4IC47"/>
<dbReference type="EMBL" id="VOHW01000010">
    <property type="protein sequence ID" value="TWV60312.1"/>
    <property type="molecule type" value="Genomic_DNA"/>
</dbReference>
<reference evidence="4" key="1">
    <citation type="submission" date="2017-04" db="EMBL/GenBank/DDBJ databases">
        <title>Function of individual gut microbiota members based on whole genome sequencing of pure cultures obtained from chicken caecum.</title>
        <authorList>
            <person name="Medvecky M."/>
            <person name="Cejkova D."/>
            <person name="Polansky O."/>
            <person name="Karasova D."/>
            <person name="Kubasova T."/>
            <person name="Cizek A."/>
            <person name="Rychlik I."/>
        </authorList>
    </citation>
    <scope>NUCLEOTIDE SEQUENCE [LARGE SCALE GENOMIC DNA]</scope>
    <source>
        <strain evidence="4">An199</strain>
    </source>
</reference>
<dbReference type="Proteomes" id="UP000315827">
    <property type="component" value="Unassembled WGS sequence"/>
</dbReference>
<comment type="caution">
    <text evidence="2">The sequence shown here is derived from an EMBL/GenBank/DDBJ whole genome shotgun (WGS) entry which is preliminary data.</text>
</comment>
<dbReference type="RefSeq" id="WP_087345024.1">
    <property type="nucleotide sequence ID" value="NZ_JAQEWV010000059.1"/>
</dbReference>
<dbReference type="InterPro" id="IPR046573">
    <property type="entry name" value="DUF6633"/>
</dbReference>
<reference evidence="3 5" key="3">
    <citation type="submission" date="2019-07" db="EMBL/GenBank/DDBJ databases">
        <title>Genome sequencing of Parabacteroides distasonis iSURF_7.</title>
        <authorList>
            <person name="Degefu H.N."/>
            <person name="Ruoff K.L."/>
            <person name="Price C.E."/>
            <person name="Valls R.A."/>
            <person name="O'Toole G.A."/>
        </authorList>
    </citation>
    <scope>NUCLEOTIDE SEQUENCE [LARGE SCALE GENOMIC DNA]</scope>
    <source>
        <strain evidence="3 5">CFPLTA003_1B</strain>
    </source>
</reference>
<evidence type="ECO:0000313" key="4">
    <source>
        <dbReference type="Proteomes" id="UP000195950"/>
    </source>
</evidence>
<protein>
    <submittedName>
        <fullName evidence="2">Uncharacterized protein</fullName>
    </submittedName>
</protein>
<feature type="region of interest" description="Disordered" evidence="1">
    <location>
        <begin position="165"/>
        <end position="185"/>
    </location>
</feature>
<dbReference type="EMBL" id="NFJX01000011">
    <property type="protein sequence ID" value="OUP17908.1"/>
    <property type="molecule type" value="Genomic_DNA"/>
</dbReference>
<accession>A0A1Y4IC47</accession>
<dbReference type="Proteomes" id="UP000195950">
    <property type="component" value="Unassembled WGS sequence"/>
</dbReference>
<proteinExistence type="predicted"/>
<evidence type="ECO:0000313" key="3">
    <source>
        <dbReference type="EMBL" id="TWV60312.1"/>
    </source>
</evidence>
<reference evidence="2" key="2">
    <citation type="journal article" date="2018" name="BMC Genomics">
        <title>Whole genome sequencing and function prediction of 133 gut anaerobes isolated from chicken caecum in pure cultures.</title>
        <authorList>
            <person name="Medvecky M."/>
            <person name="Cejkova D."/>
            <person name="Polansky O."/>
            <person name="Karasova D."/>
            <person name="Kubasova T."/>
            <person name="Cizek A."/>
            <person name="Rychlik I."/>
        </authorList>
    </citation>
    <scope>NUCLEOTIDE SEQUENCE</scope>
    <source>
        <strain evidence="2">An199</strain>
    </source>
</reference>